<dbReference type="Pfam" id="PF00483">
    <property type="entry name" value="NTP_transferase"/>
    <property type="match status" value="1"/>
</dbReference>
<organism evidence="16 17">
    <name type="scientific">Sordaria macrospora</name>
    <dbReference type="NCBI Taxonomy" id="5147"/>
    <lineage>
        <taxon>Eukaryota</taxon>
        <taxon>Fungi</taxon>
        <taxon>Dikarya</taxon>
        <taxon>Ascomycota</taxon>
        <taxon>Pezizomycotina</taxon>
        <taxon>Sordariomycetes</taxon>
        <taxon>Sordariomycetidae</taxon>
        <taxon>Sordariales</taxon>
        <taxon>Sordariaceae</taxon>
        <taxon>Sordaria</taxon>
    </lineage>
</organism>
<dbReference type="Proteomes" id="UP000433876">
    <property type="component" value="Unassembled WGS sequence"/>
</dbReference>
<reference evidence="16 17" key="1">
    <citation type="submission" date="2017-07" db="EMBL/GenBank/DDBJ databases">
        <title>Genome sequence of the Sordaria macrospora wild type strain R19027.</title>
        <authorList>
            <person name="Nowrousian M."/>
            <person name="Teichert I."/>
            <person name="Kueck U."/>
        </authorList>
    </citation>
    <scope>NUCLEOTIDE SEQUENCE [LARGE SCALE GENOMIC DNA]</scope>
    <source>
        <strain evidence="16 17">R19027</strain>
        <tissue evidence="16">Mycelium</tissue>
    </source>
</reference>
<evidence type="ECO:0000259" key="14">
    <source>
        <dbReference type="Pfam" id="PF00483"/>
    </source>
</evidence>
<comment type="caution">
    <text evidence="16">The sequence shown here is derived from an EMBL/GenBank/DDBJ whole genome shotgun (WGS) entry which is preliminary data.</text>
</comment>
<evidence type="ECO:0000256" key="9">
    <source>
        <dbReference type="ARBA" id="ARBA00044196"/>
    </source>
</evidence>
<dbReference type="SUPFAM" id="SSF53448">
    <property type="entry name" value="Nucleotide-diphospho-sugar transferases"/>
    <property type="match status" value="1"/>
</dbReference>
<proteinExistence type="inferred from homology"/>
<evidence type="ECO:0000256" key="13">
    <source>
        <dbReference type="SAM" id="MobiDB-lite"/>
    </source>
</evidence>
<dbReference type="OMA" id="NCVINPK"/>
<evidence type="ECO:0000313" key="17">
    <source>
        <dbReference type="Proteomes" id="UP000433876"/>
    </source>
</evidence>
<dbReference type="GO" id="GO:0005085">
    <property type="term" value="F:guanyl-nucleotide exchange factor activity"/>
    <property type="evidence" value="ECO:0007669"/>
    <property type="project" value="TreeGrafter"/>
</dbReference>
<evidence type="ECO:0000256" key="1">
    <source>
        <dbReference type="ARBA" id="ARBA00004514"/>
    </source>
</evidence>
<evidence type="ECO:0000256" key="4">
    <source>
        <dbReference type="ARBA" id="ARBA00022490"/>
    </source>
</evidence>
<dbReference type="Gene3D" id="2.160.10.10">
    <property type="entry name" value="Hexapeptide repeat proteins"/>
    <property type="match status" value="1"/>
</dbReference>
<feature type="region of interest" description="Disordered" evidence="13">
    <location>
        <begin position="540"/>
        <end position="588"/>
    </location>
</feature>
<feature type="region of interest" description="Disordered" evidence="13">
    <location>
        <begin position="307"/>
        <end position="333"/>
    </location>
</feature>
<feature type="domain" description="Nucleotidyl transferase" evidence="14">
    <location>
        <begin position="34"/>
        <end position="149"/>
    </location>
</feature>
<dbReference type="VEuPathDB" id="FungiDB:SMAC_07787"/>
<dbReference type="InterPro" id="IPR029044">
    <property type="entry name" value="Nucleotide-diphossugar_trans"/>
</dbReference>
<comment type="subcellular location">
    <subcellularLocation>
        <location evidence="1">Cytoplasm</location>
        <location evidence="1">Cytosol</location>
    </subcellularLocation>
</comment>
<feature type="compositionally biased region" description="Basic and acidic residues" evidence="13">
    <location>
        <begin position="362"/>
        <end position="374"/>
    </location>
</feature>
<dbReference type="GO" id="GO:0005851">
    <property type="term" value="C:eukaryotic translation initiation factor 2B complex"/>
    <property type="evidence" value="ECO:0007669"/>
    <property type="project" value="TreeGrafter"/>
</dbReference>
<dbReference type="PANTHER" id="PTHR45989:SF1">
    <property type="entry name" value="TRANSLATION INITIATION FACTOR EIF-2B SUBUNIT GAMMA"/>
    <property type="match status" value="1"/>
</dbReference>
<comment type="subunit">
    <text evidence="12">Component of the translation initiation factor 2B (eIF2B) complex which is a heterodecamer of two sets of five different subunits: alpha, beta, gamma, delta and epsilon. Subunits alpha, beta and delta comprise a regulatory subcomplex and subunits epsilon and gamma comprise a catalytic subcomplex. Within the complex, the hexameric regulatory complex resides at the center, with the two heterodimeric catalytic subcomplexes bound on opposite sides.</text>
</comment>
<dbReference type="InterPro" id="IPR005835">
    <property type="entry name" value="NTP_transferase_dom"/>
</dbReference>
<dbReference type="Gene3D" id="3.90.550.10">
    <property type="entry name" value="Spore Coat Polysaccharide Biosynthesis Protein SpsA, Chain A"/>
    <property type="match status" value="1"/>
</dbReference>
<sequence length="588" mass="63577">MPHAVTIATPGLQALILCGPGSSFPTFTANPDENPKALLPIANRPMVWYPLDFCYRAGITNITLICPPTAQEAIQTALNTNPFLTSLPYPRPDLLAPKDLDQNTGTAEILRLPEVQSTVTSDFLVLPCDLVCELGADKLLQAWMVKSASLTDLLDDTRSENGPLKRSGGLGVWYQTKTATPIKGEETDFLATVPLPSSSVQPPKGSLFPNISKVVYSTPTDSLKDLLEEQKGLDIRHALLNKHPRVRMLTTHRDAHIYIFPHWIMDFVKENDRLETIGEDVLGWWAKAGWQKGLSTKLGLDIILGQTSTTAPNTDGKTSPSGSHTPKESSTAHLPTGLQIHDAVSASGAANLEGPVCPVIRTGDKPKPEETPLHEAEANESADIPPMLAYIHPSSAAPSPLIRRVDTAQLLLQISLQLAKLPSIEEVGSAEVASPFAHMRKVAYPEGVKPRTTITKADSLVADNVTVQEKTSIKECVIGANCQIGEGAKLSQCLLMDGVVVGKHCKLTKCILGKRSEVGEGCTLTECEVQENLLVEARTESKNEKFMSSSGLEATEEDLKDSDDDEGSDDGNNDNDDEDEEDDESAEE</sequence>
<evidence type="ECO:0000259" key="15">
    <source>
        <dbReference type="Pfam" id="PF25084"/>
    </source>
</evidence>
<dbReference type="PANTHER" id="PTHR45989">
    <property type="entry name" value="TRANSLATION INITIATION FACTOR EIF-2B SUBUNIT GAMMA"/>
    <property type="match status" value="1"/>
</dbReference>
<dbReference type="CDD" id="cd04198">
    <property type="entry name" value="eIF-2B_gamma_N"/>
    <property type="match status" value="1"/>
</dbReference>
<evidence type="ECO:0000256" key="12">
    <source>
        <dbReference type="ARBA" id="ARBA00046432"/>
    </source>
</evidence>
<dbReference type="CDD" id="cd04652">
    <property type="entry name" value="LbH_eIF2B_gamma_C"/>
    <property type="match status" value="1"/>
</dbReference>
<name>A0A8S8ZMK7_SORMA</name>
<evidence type="ECO:0000256" key="2">
    <source>
        <dbReference type="ARBA" id="ARBA00007878"/>
    </source>
</evidence>
<evidence type="ECO:0000256" key="10">
    <source>
        <dbReference type="ARBA" id="ARBA00044229"/>
    </source>
</evidence>
<evidence type="ECO:0000256" key="6">
    <source>
        <dbReference type="ARBA" id="ARBA00022917"/>
    </source>
</evidence>
<dbReference type="AlphaFoldDB" id="A0A8S8ZMK7"/>
<dbReference type="GO" id="GO:0003743">
    <property type="term" value="F:translation initiation factor activity"/>
    <property type="evidence" value="ECO:0007669"/>
    <property type="project" value="UniProtKB-KW"/>
</dbReference>
<gene>
    <name evidence="16" type="ORF">SMACR_07787</name>
</gene>
<dbReference type="Pfam" id="PF25084">
    <property type="entry name" value="LbH_EIF2B"/>
    <property type="match status" value="1"/>
</dbReference>
<evidence type="ECO:0000313" key="16">
    <source>
        <dbReference type="EMBL" id="KAA8629911.1"/>
    </source>
</evidence>
<accession>A0A8S8ZMK7</accession>
<feature type="compositionally biased region" description="Acidic residues" evidence="13">
    <location>
        <begin position="554"/>
        <end position="588"/>
    </location>
</feature>
<feature type="region of interest" description="Disordered" evidence="13">
    <location>
        <begin position="355"/>
        <end position="374"/>
    </location>
</feature>
<evidence type="ECO:0000256" key="5">
    <source>
        <dbReference type="ARBA" id="ARBA00022540"/>
    </source>
</evidence>
<comment type="similarity">
    <text evidence="2">Belongs to the eIF-2B gamma/epsilon subunits family.</text>
</comment>
<feature type="domain" description="EIF2B subunit epsilon/gamma LbH" evidence="15">
    <location>
        <begin position="451"/>
        <end position="535"/>
    </location>
</feature>
<protein>
    <recommendedName>
        <fullName evidence="3">Mannose-1-phosphate guanyltransferase</fullName>
    </recommendedName>
    <alternativeName>
        <fullName evidence="8">GDP-mannose pyrophosphorylase</fullName>
    </alternativeName>
    <alternativeName>
        <fullName evidence="7">GTP-mannose-1-phosphate guanylyltransferase</fullName>
    </alternativeName>
    <alternativeName>
        <fullName evidence="9">Translation initiation factor eIF2B subunit gamma</fullName>
    </alternativeName>
    <alternativeName>
        <fullName evidence="10">eIF2B GDP-GTP exchange factor subunit gamma</fullName>
    </alternativeName>
</protein>
<keyword evidence="5" id="KW-0396">Initiation factor</keyword>
<dbReference type="InterPro" id="IPR051960">
    <property type="entry name" value="eIF2B_gamma"/>
</dbReference>
<evidence type="ECO:0000256" key="3">
    <source>
        <dbReference type="ARBA" id="ARBA00018601"/>
    </source>
</evidence>
<keyword evidence="6" id="KW-0648">Protein biosynthesis</keyword>
<dbReference type="InterPro" id="IPR056764">
    <property type="entry name" value="LbH_EIF2B3/5"/>
</dbReference>
<dbReference type="GO" id="GO:0002183">
    <property type="term" value="P:cytoplasmic translational initiation"/>
    <property type="evidence" value="ECO:0007669"/>
    <property type="project" value="TreeGrafter"/>
</dbReference>
<dbReference type="GO" id="GO:0005829">
    <property type="term" value="C:cytosol"/>
    <property type="evidence" value="ECO:0007669"/>
    <property type="project" value="UniProtKB-SubCell"/>
</dbReference>
<keyword evidence="4" id="KW-0963">Cytoplasm</keyword>
<dbReference type="InterPro" id="IPR011004">
    <property type="entry name" value="Trimer_LpxA-like_sf"/>
</dbReference>
<comment type="function">
    <text evidence="11">Acts as a component of the translation initiation factor 2B (eIF2B) complex, which catalyzes the exchange of GDP for GTP on the eukaryotic initiation factor 2 (eIF2) complex gamma subunit. Its guanine nucleotide exchange factor activity is repressed when bound to eIF2 complex phosphorylated on the alpha subunit, thereby limiting the amount of methionyl-initiator methionine tRNA available to the ribosome and consequently global translation is repressed.</text>
</comment>
<evidence type="ECO:0000256" key="8">
    <source>
        <dbReference type="ARBA" id="ARBA00031190"/>
    </source>
</evidence>
<evidence type="ECO:0000256" key="7">
    <source>
        <dbReference type="ARBA" id="ARBA00030179"/>
    </source>
</evidence>
<dbReference type="SUPFAM" id="SSF51161">
    <property type="entry name" value="Trimeric LpxA-like enzymes"/>
    <property type="match status" value="1"/>
</dbReference>
<evidence type="ECO:0000256" key="11">
    <source>
        <dbReference type="ARBA" id="ARBA00045373"/>
    </source>
</evidence>
<dbReference type="EMBL" id="NMPR01000120">
    <property type="protein sequence ID" value="KAA8629911.1"/>
    <property type="molecule type" value="Genomic_DNA"/>
</dbReference>